<name>A0A4V3IXR9_9MICO</name>
<keyword evidence="7" id="KW-1185">Reference proteome</keyword>
<accession>A0A4V3IXR9</accession>
<sequence length="193" mass="20911">MARPRTRTLVYDAVLSLATEERLGSISMEGVAARAGVSKQTLYSTWPSTGAILFDALLDRSSSDDGKIVVPHSGDLAADLESLVAATIEELTDPTLEPLLRAVTADIQIDEVLAAQYRDRLLTPQLKAISDRLQRGAIEDPDAAAELLLGPILHRWLLRTRAFEPGWASAHVQRVLRATANCAVQVPPHTGNQ</sequence>
<keyword evidence="2 4" id="KW-0238">DNA-binding</keyword>
<dbReference type="PANTHER" id="PTHR30055:SF234">
    <property type="entry name" value="HTH-TYPE TRANSCRIPTIONAL REGULATOR BETI"/>
    <property type="match status" value="1"/>
</dbReference>
<dbReference type="InterPro" id="IPR036271">
    <property type="entry name" value="Tet_transcr_reg_TetR-rel_C_sf"/>
</dbReference>
<dbReference type="GO" id="GO:0003700">
    <property type="term" value="F:DNA-binding transcription factor activity"/>
    <property type="evidence" value="ECO:0007669"/>
    <property type="project" value="TreeGrafter"/>
</dbReference>
<reference evidence="6 7" key="1">
    <citation type="submission" date="2019-03" db="EMBL/GenBank/DDBJ databases">
        <title>Genomics of glacier-inhabiting Cryobacterium strains.</title>
        <authorList>
            <person name="Liu Q."/>
            <person name="Xin Y.-H."/>
        </authorList>
    </citation>
    <scope>NUCLEOTIDE SEQUENCE [LARGE SCALE GENOMIC DNA]</scope>
    <source>
        <strain evidence="6 7">Sr59</strain>
    </source>
</reference>
<organism evidence="6 7">
    <name type="scientific">Cryobacterium lactosi</name>
    <dbReference type="NCBI Taxonomy" id="1259202"/>
    <lineage>
        <taxon>Bacteria</taxon>
        <taxon>Bacillati</taxon>
        <taxon>Actinomycetota</taxon>
        <taxon>Actinomycetes</taxon>
        <taxon>Micrococcales</taxon>
        <taxon>Microbacteriaceae</taxon>
        <taxon>Cryobacterium</taxon>
    </lineage>
</organism>
<evidence type="ECO:0000256" key="4">
    <source>
        <dbReference type="PROSITE-ProRule" id="PRU00335"/>
    </source>
</evidence>
<dbReference type="InterPro" id="IPR011075">
    <property type="entry name" value="TetR_C"/>
</dbReference>
<feature type="DNA-binding region" description="H-T-H motif" evidence="4">
    <location>
        <begin position="27"/>
        <end position="46"/>
    </location>
</feature>
<dbReference type="Gene3D" id="1.10.10.60">
    <property type="entry name" value="Homeodomain-like"/>
    <property type="match status" value="1"/>
</dbReference>
<evidence type="ECO:0000259" key="5">
    <source>
        <dbReference type="PROSITE" id="PS50977"/>
    </source>
</evidence>
<evidence type="ECO:0000313" key="6">
    <source>
        <dbReference type="EMBL" id="TFD92127.1"/>
    </source>
</evidence>
<dbReference type="AlphaFoldDB" id="A0A4V3IXR9"/>
<comment type="caution">
    <text evidence="6">The sequence shown here is derived from an EMBL/GenBank/DDBJ whole genome shotgun (WGS) entry which is preliminary data.</text>
</comment>
<dbReference type="SUPFAM" id="SSF48498">
    <property type="entry name" value="Tetracyclin repressor-like, C-terminal domain"/>
    <property type="match status" value="1"/>
</dbReference>
<dbReference type="RefSeq" id="WP_134640239.1">
    <property type="nucleotide sequence ID" value="NZ_SOHM01000012.1"/>
</dbReference>
<dbReference type="Proteomes" id="UP000298468">
    <property type="component" value="Unassembled WGS sequence"/>
</dbReference>
<gene>
    <name evidence="6" type="ORF">E3T61_07420</name>
</gene>
<dbReference type="Pfam" id="PF16859">
    <property type="entry name" value="TetR_C_11"/>
    <property type="match status" value="1"/>
</dbReference>
<dbReference type="PANTHER" id="PTHR30055">
    <property type="entry name" value="HTH-TYPE TRANSCRIPTIONAL REGULATOR RUTR"/>
    <property type="match status" value="1"/>
</dbReference>
<evidence type="ECO:0000313" key="7">
    <source>
        <dbReference type="Proteomes" id="UP000298468"/>
    </source>
</evidence>
<evidence type="ECO:0000256" key="2">
    <source>
        <dbReference type="ARBA" id="ARBA00023125"/>
    </source>
</evidence>
<dbReference type="InterPro" id="IPR001647">
    <property type="entry name" value="HTH_TetR"/>
</dbReference>
<feature type="domain" description="HTH tetR-type" evidence="5">
    <location>
        <begin position="4"/>
        <end position="64"/>
    </location>
</feature>
<dbReference type="GO" id="GO:0000976">
    <property type="term" value="F:transcription cis-regulatory region binding"/>
    <property type="evidence" value="ECO:0007669"/>
    <property type="project" value="TreeGrafter"/>
</dbReference>
<dbReference type="EMBL" id="SOHM01000012">
    <property type="protein sequence ID" value="TFD92127.1"/>
    <property type="molecule type" value="Genomic_DNA"/>
</dbReference>
<dbReference type="PROSITE" id="PS50977">
    <property type="entry name" value="HTH_TETR_2"/>
    <property type="match status" value="1"/>
</dbReference>
<evidence type="ECO:0000256" key="1">
    <source>
        <dbReference type="ARBA" id="ARBA00023015"/>
    </source>
</evidence>
<protein>
    <submittedName>
        <fullName evidence="6">TetR family transcriptional regulator</fullName>
    </submittedName>
</protein>
<dbReference type="InterPro" id="IPR050109">
    <property type="entry name" value="HTH-type_TetR-like_transc_reg"/>
</dbReference>
<proteinExistence type="predicted"/>
<keyword evidence="1" id="KW-0805">Transcription regulation</keyword>
<evidence type="ECO:0000256" key="3">
    <source>
        <dbReference type="ARBA" id="ARBA00023163"/>
    </source>
</evidence>
<dbReference type="OrthoDB" id="9796019at2"/>
<keyword evidence="3" id="KW-0804">Transcription</keyword>
<dbReference type="InterPro" id="IPR009057">
    <property type="entry name" value="Homeodomain-like_sf"/>
</dbReference>
<dbReference type="SUPFAM" id="SSF46689">
    <property type="entry name" value="Homeodomain-like"/>
    <property type="match status" value="1"/>
</dbReference>
<dbReference type="Gene3D" id="1.10.357.10">
    <property type="entry name" value="Tetracycline Repressor, domain 2"/>
    <property type="match status" value="1"/>
</dbReference>